<feature type="domain" description="Flagellar M-ring N-terminal" evidence="10">
    <location>
        <begin position="18"/>
        <end position="181"/>
    </location>
</feature>
<keyword evidence="3 8" id="KW-0732">Signal</keyword>
<dbReference type="InterPro" id="IPR006182">
    <property type="entry name" value="FliF_N_dom"/>
</dbReference>
<dbReference type="Gene3D" id="3.30.300.30">
    <property type="match status" value="1"/>
</dbReference>
<evidence type="ECO:0000256" key="6">
    <source>
        <dbReference type="ARBA" id="ARBA00023237"/>
    </source>
</evidence>
<dbReference type="PANTHER" id="PTHR30046:SF2">
    <property type="entry name" value="YOP PROTEINS TRANSLOCATION LIPOPROTEIN J"/>
    <property type="match status" value="1"/>
</dbReference>
<keyword evidence="8" id="KW-1133">Transmembrane helix</keyword>
<evidence type="ECO:0000256" key="1">
    <source>
        <dbReference type="ARBA" id="ARBA00004459"/>
    </source>
</evidence>
<dbReference type="Gene3D" id="3.30.70.1530">
    <property type="entry name" value="Hypothetical protein rpa1041"/>
    <property type="match status" value="1"/>
</dbReference>
<dbReference type="AlphaFoldDB" id="A0A8T6ZPN4"/>
<reference evidence="11" key="2">
    <citation type="submission" date="2020-04" db="EMBL/GenBank/DDBJ databases">
        <authorList>
            <person name="Alexandrino P."/>
            <person name="Mendonca T."/>
            <person name="Guaman L."/>
            <person name="Cherix J."/>
            <person name="Lozano-Sakalauskas G."/>
            <person name="Fujita A."/>
            <person name="Filho E.R."/>
            <person name="Long P."/>
            <person name="Padilla G."/>
            <person name="Taciro M.K."/>
            <person name="Gomez J.G."/>
            <person name="Silva L.F."/>
            <person name="Torres M."/>
        </authorList>
    </citation>
    <scope>NUCLEOTIDE SEQUENCE</scope>
    <source>
        <strain evidence="11">LMG 19450</strain>
    </source>
</reference>
<dbReference type="InterPro" id="IPR003282">
    <property type="entry name" value="T3SS_SctJ"/>
</dbReference>
<evidence type="ECO:0000313" key="11">
    <source>
        <dbReference type="EMBL" id="NLP65814.1"/>
    </source>
</evidence>
<evidence type="ECO:0000256" key="4">
    <source>
        <dbReference type="ARBA" id="ARBA00023136"/>
    </source>
</evidence>
<keyword evidence="12" id="KW-1185">Reference proteome</keyword>
<dbReference type="GO" id="GO:0009279">
    <property type="term" value="C:cell outer membrane"/>
    <property type="evidence" value="ECO:0007669"/>
    <property type="project" value="UniProtKB-SubCell"/>
</dbReference>
<dbReference type="Pfam" id="PF01514">
    <property type="entry name" value="YscJ_FliF"/>
    <property type="match status" value="1"/>
</dbReference>
<evidence type="ECO:0000256" key="5">
    <source>
        <dbReference type="ARBA" id="ARBA00023139"/>
    </source>
</evidence>
<proteinExistence type="inferred from homology"/>
<reference evidence="11" key="1">
    <citation type="journal article" date="2015" name="Genome Announc.">
        <title>Draft Genome Sequence of the Polyhydroxyalkanoate-Producing Bacterium Burkholderia sacchari LMG 19450 Isolated from Brazilian Sugarcane Plantation Soil.</title>
        <authorList>
            <person name="Alexandrino P.M."/>
            <person name="Mendonca T.T."/>
            <person name="Guaman Bautista L.P."/>
            <person name="Cherix J."/>
            <person name="Lozano-Sakalauskas G.C."/>
            <person name="Fujita A."/>
            <person name="Ramos Filho E."/>
            <person name="Long P."/>
            <person name="Padilla G."/>
            <person name="Taciro M.K."/>
            <person name="Gomez J.G."/>
            <person name="Silva L.F."/>
        </authorList>
    </citation>
    <scope>NUCLEOTIDE SEQUENCE</scope>
    <source>
        <strain evidence="11">LMG 19450</strain>
    </source>
</reference>
<dbReference type="EMBL" id="JTDB02000018">
    <property type="protein sequence ID" value="NLP65814.1"/>
    <property type="molecule type" value="Genomic_DNA"/>
</dbReference>
<evidence type="ECO:0000256" key="9">
    <source>
        <dbReference type="SAM" id="MobiDB-lite"/>
    </source>
</evidence>
<dbReference type="PROSITE" id="PS51257">
    <property type="entry name" value="PROKAR_LIPOPROTEIN"/>
    <property type="match status" value="1"/>
</dbReference>
<dbReference type="GO" id="GO:0009306">
    <property type="term" value="P:protein secretion"/>
    <property type="evidence" value="ECO:0007669"/>
    <property type="project" value="InterPro"/>
</dbReference>
<feature type="region of interest" description="Disordered" evidence="9">
    <location>
        <begin position="255"/>
        <end position="293"/>
    </location>
</feature>
<evidence type="ECO:0000256" key="7">
    <source>
        <dbReference type="ARBA" id="ARBA00023288"/>
    </source>
</evidence>
<organism evidence="11 12">
    <name type="scientific">Paraburkholderia sacchari</name>
    <dbReference type="NCBI Taxonomy" id="159450"/>
    <lineage>
        <taxon>Bacteria</taxon>
        <taxon>Pseudomonadati</taxon>
        <taxon>Pseudomonadota</taxon>
        <taxon>Betaproteobacteria</taxon>
        <taxon>Burkholderiales</taxon>
        <taxon>Burkholderiaceae</taxon>
        <taxon>Paraburkholderia</taxon>
    </lineage>
</organism>
<sequence>MRRLLYLLPLLLLTACKTSLFEGLDEDQANRIVAVLSHHGIDGSKERGADKTWTVSVDSSNAVVATELTGAYALPRGGHANLGELFKREGLISSPDEDHVRYVYGITQELAETLEKIDGVLIARVHVVDPPHDPLSGPTASPSASVLLRYRSDSNMEAMREKIRTLVAGAVEGLTTDRVYVTLVPVTPVLTPAEICAQTGRCGLGADAARDNTTLTLIALTVMGMILLVSVWVWDSGLRAFPKFTGITLFRRRGKHNLQPQPGPSSTGKSGAGTRETRSADKPAKPASPGERS</sequence>
<accession>A0A8T6ZPN4</accession>
<feature type="chain" id="PRO_5035962479" description="Lipoprotein" evidence="8">
    <location>
        <begin position="22"/>
        <end position="293"/>
    </location>
</feature>
<evidence type="ECO:0000256" key="8">
    <source>
        <dbReference type="RuleBase" id="RU364102"/>
    </source>
</evidence>
<dbReference type="InterPro" id="IPR045851">
    <property type="entry name" value="AMP-bd_C_sf"/>
</dbReference>
<evidence type="ECO:0000313" key="12">
    <source>
        <dbReference type="Proteomes" id="UP000030460"/>
    </source>
</evidence>
<feature type="compositionally biased region" description="Basic and acidic residues" evidence="9">
    <location>
        <begin position="275"/>
        <end position="284"/>
    </location>
</feature>
<dbReference type="OrthoDB" id="115186at2"/>
<dbReference type="PRINTS" id="PR01338">
    <property type="entry name" value="TYPE3OMKPROT"/>
</dbReference>
<comment type="subcellular location">
    <subcellularLocation>
        <location evidence="1">Cell outer membrane</location>
        <topology evidence="1">Lipid-anchor</topology>
    </subcellularLocation>
</comment>
<feature type="transmembrane region" description="Helical" evidence="8">
    <location>
        <begin position="215"/>
        <end position="234"/>
    </location>
</feature>
<evidence type="ECO:0000259" key="10">
    <source>
        <dbReference type="Pfam" id="PF01514"/>
    </source>
</evidence>
<comment type="caution">
    <text evidence="11">The sequence shown here is derived from an EMBL/GenBank/DDBJ whole genome shotgun (WGS) entry which is preliminary data.</text>
</comment>
<feature type="compositionally biased region" description="Polar residues" evidence="9">
    <location>
        <begin position="258"/>
        <end position="269"/>
    </location>
</feature>
<keyword evidence="6 8" id="KW-0998">Cell outer membrane</keyword>
<comment type="similarity">
    <text evidence="2 8">Belongs to the YscJ lipoprotein family.</text>
</comment>
<keyword evidence="7 8" id="KW-0449">Lipoprotein</keyword>
<feature type="signal peptide" evidence="8">
    <location>
        <begin position="1"/>
        <end position="21"/>
    </location>
</feature>
<keyword evidence="5 8" id="KW-0564">Palmitate</keyword>
<name>A0A8T6ZPN4_9BURK</name>
<dbReference type="Proteomes" id="UP000030460">
    <property type="component" value="Unassembled WGS sequence"/>
</dbReference>
<evidence type="ECO:0000256" key="2">
    <source>
        <dbReference type="ARBA" id="ARBA00009509"/>
    </source>
</evidence>
<dbReference type="NCBIfam" id="TIGR02544">
    <property type="entry name" value="III_secr_YscJ"/>
    <property type="match status" value="1"/>
</dbReference>
<evidence type="ECO:0000256" key="3">
    <source>
        <dbReference type="ARBA" id="ARBA00022729"/>
    </source>
</evidence>
<protein>
    <recommendedName>
        <fullName evidence="8">Lipoprotein</fullName>
    </recommendedName>
</protein>
<gene>
    <name evidence="11" type="primary">sctJ</name>
    <name evidence="11" type="ORF">NH14_032685</name>
</gene>
<dbReference type="InterPro" id="IPR043427">
    <property type="entry name" value="YscJ/FliF"/>
</dbReference>
<keyword evidence="8" id="KW-0812">Transmembrane</keyword>
<keyword evidence="4 8" id="KW-0472">Membrane</keyword>
<dbReference type="PANTHER" id="PTHR30046">
    <property type="entry name" value="FLAGELLAR M-RING PROTEIN"/>
    <property type="match status" value="1"/>
</dbReference>